<dbReference type="EMBL" id="CP144699">
    <property type="protein sequence ID" value="WVZ18883.1"/>
    <property type="molecule type" value="Genomic_DNA"/>
</dbReference>
<protein>
    <submittedName>
        <fullName evidence="1">Uncharacterized protein</fullName>
    </submittedName>
</protein>
<evidence type="ECO:0000313" key="2">
    <source>
        <dbReference type="Proteomes" id="UP001374535"/>
    </source>
</evidence>
<proteinExistence type="predicted"/>
<accession>A0AAQ3P027</accession>
<dbReference type="AlphaFoldDB" id="A0AAQ3P027"/>
<reference evidence="1 2" key="1">
    <citation type="journal article" date="2023" name="Life. Sci Alliance">
        <title>Evolutionary insights into 3D genome organization and epigenetic landscape of Vigna mungo.</title>
        <authorList>
            <person name="Junaid A."/>
            <person name="Singh B."/>
            <person name="Bhatia S."/>
        </authorList>
    </citation>
    <scope>NUCLEOTIDE SEQUENCE [LARGE SCALE GENOMIC DNA]</scope>
    <source>
        <strain evidence="1">Urdbean</strain>
    </source>
</reference>
<dbReference type="Proteomes" id="UP001374535">
    <property type="component" value="Chromosome 2"/>
</dbReference>
<organism evidence="1 2">
    <name type="scientific">Vigna mungo</name>
    <name type="common">Black gram</name>
    <name type="synonym">Phaseolus mungo</name>
    <dbReference type="NCBI Taxonomy" id="3915"/>
    <lineage>
        <taxon>Eukaryota</taxon>
        <taxon>Viridiplantae</taxon>
        <taxon>Streptophyta</taxon>
        <taxon>Embryophyta</taxon>
        <taxon>Tracheophyta</taxon>
        <taxon>Spermatophyta</taxon>
        <taxon>Magnoliopsida</taxon>
        <taxon>eudicotyledons</taxon>
        <taxon>Gunneridae</taxon>
        <taxon>Pentapetalae</taxon>
        <taxon>rosids</taxon>
        <taxon>fabids</taxon>
        <taxon>Fabales</taxon>
        <taxon>Fabaceae</taxon>
        <taxon>Papilionoideae</taxon>
        <taxon>50 kb inversion clade</taxon>
        <taxon>NPAAA clade</taxon>
        <taxon>indigoferoid/millettioid clade</taxon>
        <taxon>Phaseoleae</taxon>
        <taxon>Vigna</taxon>
    </lineage>
</organism>
<evidence type="ECO:0000313" key="1">
    <source>
        <dbReference type="EMBL" id="WVZ18883.1"/>
    </source>
</evidence>
<sequence>MRTVTLGLDCIIKRRLEALQAVLENVRETDNEGKLKAKAPYRFGIGGLLHNLQQIDLLVRQGGGPVGAHRDVPGCVDGKVGTAPSVDVVESGGEGRRPMAGVVVCRRQRNVGKGDRRRKRDVTGKCIAGRCCSIHATSQGRHL</sequence>
<gene>
    <name evidence="1" type="ORF">V8G54_006205</name>
</gene>
<keyword evidence="2" id="KW-1185">Reference proteome</keyword>
<name>A0AAQ3P027_VIGMU</name>